<name>A0A1Q8CGH1_9PSEU</name>
<dbReference type="CDD" id="cd00038">
    <property type="entry name" value="CAP_ED"/>
    <property type="match status" value="1"/>
</dbReference>
<dbReference type="SUPFAM" id="SSF51206">
    <property type="entry name" value="cAMP-binding domain-like"/>
    <property type="match status" value="1"/>
</dbReference>
<dbReference type="PROSITE" id="PS51063">
    <property type="entry name" value="HTH_CRP_2"/>
    <property type="match status" value="1"/>
</dbReference>
<evidence type="ECO:0000313" key="8">
    <source>
        <dbReference type="Proteomes" id="UP000185596"/>
    </source>
</evidence>
<evidence type="ECO:0000256" key="1">
    <source>
        <dbReference type="ARBA" id="ARBA00023015"/>
    </source>
</evidence>
<dbReference type="SMART" id="SM00100">
    <property type="entry name" value="cNMP"/>
    <property type="match status" value="1"/>
</dbReference>
<reference evidence="7 8" key="1">
    <citation type="submission" date="2016-12" db="EMBL/GenBank/DDBJ databases">
        <title>The draft genome sequence of Actinophytocola sp. 11-183.</title>
        <authorList>
            <person name="Wang W."/>
            <person name="Yuan L."/>
        </authorList>
    </citation>
    <scope>NUCLEOTIDE SEQUENCE [LARGE SCALE GENOMIC DNA]</scope>
    <source>
        <strain evidence="7 8">11-183</strain>
    </source>
</reference>
<gene>
    <name evidence="7" type="ORF">BU204_27085</name>
</gene>
<evidence type="ECO:0000256" key="2">
    <source>
        <dbReference type="ARBA" id="ARBA00023125"/>
    </source>
</evidence>
<dbReference type="PANTHER" id="PTHR24567">
    <property type="entry name" value="CRP FAMILY TRANSCRIPTIONAL REGULATORY PROTEIN"/>
    <property type="match status" value="1"/>
</dbReference>
<feature type="domain" description="Cyclic nucleotide-binding" evidence="5">
    <location>
        <begin position="11"/>
        <end position="113"/>
    </location>
</feature>
<feature type="compositionally biased region" description="Basic and acidic residues" evidence="4">
    <location>
        <begin position="240"/>
        <end position="255"/>
    </location>
</feature>
<organism evidence="7 8">
    <name type="scientific">Actinophytocola xanthii</name>
    <dbReference type="NCBI Taxonomy" id="1912961"/>
    <lineage>
        <taxon>Bacteria</taxon>
        <taxon>Bacillati</taxon>
        <taxon>Actinomycetota</taxon>
        <taxon>Actinomycetes</taxon>
        <taxon>Pseudonocardiales</taxon>
        <taxon>Pseudonocardiaceae</taxon>
    </lineage>
</organism>
<dbReference type="EMBL" id="MSIE01000055">
    <property type="protein sequence ID" value="OLF13465.1"/>
    <property type="molecule type" value="Genomic_DNA"/>
</dbReference>
<dbReference type="SUPFAM" id="SSF46785">
    <property type="entry name" value="Winged helix' DNA-binding domain"/>
    <property type="match status" value="1"/>
</dbReference>
<evidence type="ECO:0000259" key="5">
    <source>
        <dbReference type="PROSITE" id="PS50042"/>
    </source>
</evidence>
<dbReference type="OrthoDB" id="41390at2"/>
<keyword evidence="8" id="KW-1185">Reference proteome</keyword>
<dbReference type="STRING" id="1912961.BU204_27085"/>
<dbReference type="Pfam" id="PF00027">
    <property type="entry name" value="cNMP_binding"/>
    <property type="match status" value="1"/>
</dbReference>
<dbReference type="GO" id="GO:0005829">
    <property type="term" value="C:cytosol"/>
    <property type="evidence" value="ECO:0007669"/>
    <property type="project" value="TreeGrafter"/>
</dbReference>
<evidence type="ECO:0000256" key="4">
    <source>
        <dbReference type="SAM" id="MobiDB-lite"/>
    </source>
</evidence>
<dbReference type="InterPro" id="IPR014710">
    <property type="entry name" value="RmlC-like_jellyroll"/>
</dbReference>
<dbReference type="InterPro" id="IPR050397">
    <property type="entry name" value="Env_Response_Regulators"/>
</dbReference>
<dbReference type="Proteomes" id="UP000185596">
    <property type="component" value="Unassembled WGS sequence"/>
</dbReference>
<feature type="region of interest" description="Disordered" evidence="4">
    <location>
        <begin position="225"/>
        <end position="255"/>
    </location>
</feature>
<dbReference type="PROSITE" id="PS50042">
    <property type="entry name" value="CNMP_BINDING_3"/>
    <property type="match status" value="1"/>
</dbReference>
<dbReference type="GO" id="GO:0003677">
    <property type="term" value="F:DNA binding"/>
    <property type="evidence" value="ECO:0007669"/>
    <property type="project" value="UniProtKB-KW"/>
</dbReference>
<dbReference type="Gene3D" id="2.60.120.10">
    <property type="entry name" value="Jelly Rolls"/>
    <property type="match status" value="1"/>
</dbReference>
<dbReference type="InterPro" id="IPR018490">
    <property type="entry name" value="cNMP-bd_dom_sf"/>
</dbReference>
<dbReference type="InterPro" id="IPR036390">
    <property type="entry name" value="WH_DNA-bd_sf"/>
</dbReference>
<dbReference type="Pfam" id="PF13545">
    <property type="entry name" value="HTH_Crp_2"/>
    <property type="match status" value="1"/>
</dbReference>
<evidence type="ECO:0000313" key="7">
    <source>
        <dbReference type="EMBL" id="OLF13465.1"/>
    </source>
</evidence>
<comment type="caution">
    <text evidence="7">The sequence shown here is derived from an EMBL/GenBank/DDBJ whole genome shotgun (WGS) entry which is preliminary data.</text>
</comment>
<dbReference type="PRINTS" id="PR00103">
    <property type="entry name" value="CAMPKINASE"/>
</dbReference>
<keyword evidence="1" id="KW-0805">Transcription regulation</keyword>
<accession>A0A1Q8CGH1</accession>
<dbReference type="InterPro" id="IPR012318">
    <property type="entry name" value="HTH_CRP"/>
</dbReference>
<evidence type="ECO:0008006" key="9">
    <source>
        <dbReference type="Google" id="ProtNLM"/>
    </source>
</evidence>
<proteinExistence type="predicted"/>
<keyword evidence="3" id="KW-0804">Transcription</keyword>
<dbReference type="AlphaFoldDB" id="A0A1Q8CGH1"/>
<feature type="domain" description="HTH crp-type" evidence="6">
    <location>
        <begin position="144"/>
        <end position="217"/>
    </location>
</feature>
<sequence>MMNVEWPLTSMLARLAGPARRALLELGNQVTLRTGERVLREGEDGDAVYVLLAGVVKVSAVGGDRESLLAIRAAGDLVGEMSVLLRRPRSATVVPCVETTARVLSGTAFRTYLHNHPAAAIELAGMLGERLRWANDRRVDVAALDARARVRRVLVALVESFGRPVSRGWDLGVRLTQEDIASLAGVRLNTAEKALRELSRGSLVGLGYRHVVVHDLDGLRDPIGTSEIRTGNGSIGRARGKLDGTPRPAEEDARP</sequence>
<protein>
    <recommendedName>
        <fullName evidence="9">Crp/Fnr family transcriptional regulator</fullName>
    </recommendedName>
</protein>
<keyword evidence="2" id="KW-0238">DNA-binding</keyword>
<dbReference type="PANTHER" id="PTHR24567:SF74">
    <property type="entry name" value="HTH-TYPE TRANSCRIPTIONAL REGULATOR ARCR"/>
    <property type="match status" value="1"/>
</dbReference>
<evidence type="ECO:0000256" key="3">
    <source>
        <dbReference type="ARBA" id="ARBA00023163"/>
    </source>
</evidence>
<dbReference type="InterPro" id="IPR000595">
    <property type="entry name" value="cNMP-bd_dom"/>
</dbReference>
<dbReference type="GO" id="GO:0003700">
    <property type="term" value="F:DNA-binding transcription factor activity"/>
    <property type="evidence" value="ECO:0007669"/>
    <property type="project" value="TreeGrafter"/>
</dbReference>
<evidence type="ECO:0000259" key="6">
    <source>
        <dbReference type="PROSITE" id="PS51063"/>
    </source>
</evidence>